<dbReference type="InterPro" id="IPR003607">
    <property type="entry name" value="HD/PDEase_dom"/>
</dbReference>
<dbReference type="InterPro" id="IPR021812">
    <property type="entry name" value="DUF3391"/>
</dbReference>
<reference evidence="3" key="2">
    <citation type="submission" date="2023-01" db="EMBL/GenBank/DDBJ databases">
        <title>Draft genome sequence of Paraferrimonas sedimenticola strain NBRC 101628.</title>
        <authorList>
            <person name="Sun Q."/>
            <person name="Mori K."/>
        </authorList>
    </citation>
    <scope>NUCLEOTIDE SEQUENCE</scope>
    <source>
        <strain evidence="3">NBRC 101628</strain>
    </source>
</reference>
<reference evidence="3" key="1">
    <citation type="journal article" date="2014" name="Int. J. Syst. Evol. Microbiol.">
        <title>Complete genome sequence of Corynebacterium casei LMG S-19264T (=DSM 44701T), isolated from a smear-ripened cheese.</title>
        <authorList>
            <consortium name="US DOE Joint Genome Institute (JGI-PGF)"/>
            <person name="Walter F."/>
            <person name="Albersmeier A."/>
            <person name="Kalinowski J."/>
            <person name="Ruckert C."/>
        </authorList>
    </citation>
    <scope>NUCLEOTIDE SEQUENCE</scope>
    <source>
        <strain evidence="3">NBRC 101628</strain>
    </source>
</reference>
<evidence type="ECO:0000259" key="2">
    <source>
        <dbReference type="PROSITE" id="PS51832"/>
    </source>
</evidence>
<dbReference type="Pfam" id="PF11871">
    <property type="entry name" value="DUF3391"/>
    <property type="match status" value="1"/>
</dbReference>
<dbReference type="AlphaFoldDB" id="A0AA37RZ11"/>
<dbReference type="GO" id="GO:0008081">
    <property type="term" value="F:phosphoric diester hydrolase activity"/>
    <property type="evidence" value="ECO:0007669"/>
    <property type="project" value="UniProtKB-ARBA"/>
</dbReference>
<feature type="domain" description="HD-GYP" evidence="2">
    <location>
        <begin position="126"/>
        <end position="322"/>
    </location>
</feature>
<evidence type="ECO:0000313" key="3">
    <source>
        <dbReference type="EMBL" id="GLP97816.1"/>
    </source>
</evidence>
<evidence type="ECO:0000256" key="1">
    <source>
        <dbReference type="SAM" id="MobiDB-lite"/>
    </source>
</evidence>
<protein>
    <submittedName>
        <fullName evidence="3">Phosphodiesterase</fullName>
    </submittedName>
</protein>
<dbReference type="Pfam" id="PF13487">
    <property type="entry name" value="HD_5"/>
    <property type="match status" value="1"/>
</dbReference>
<dbReference type="EMBL" id="BSNC01000011">
    <property type="protein sequence ID" value="GLP97816.1"/>
    <property type="molecule type" value="Genomic_DNA"/>
</dbReference>
<comment type="caution">
    <text evidence="3">The sequence shown here is derived from an EMBL/GenBank/DDBJ whole genome shotgun (WGS) entry which is preliminary data.</text>
</comment>
<dbReference type="PANTHER" id="PTHR43155">
    <property type="entry name" value="CYCLIC DI-GMP PHOSPHODIESTERASE PA4108-RELATED"/>
    <property type="match status" value="1"/>
</dbReference>
<gene>
    <name evidence="3" type="ORF">GCM10007895_31230</name>
</gene>
<proteinExistence type="predicted"/>
<dbReference type="SMART" id="SM00471">
    <property type="entry name" value="HDc"/>
    <property type="match status" value="1"/>
</dbReference>
<feature type="region of interest" description="Disordered" evidence="1">
    <location>
        <begin position="61"/>
        <end position="84"/>
    </location>
</feature>
<evidence type="ECO:0000313" key="4">
    <source>
        <dbReference type="Proteomes" id="UP001161422"/>
    </source>
</evidence>
<dbReference type="PANTHER" id="PTHR43155:SF2">
    <property type="entry name" value="CYCLIC DI-GMP PHOSPHODIESTERASE PA4108"/>
    <property type="match status" value="1"/>
</dbReference>
<sequence length="387" mass="42873">MLKSLPVNELKVGMFVVAINDDQPLTVKQQGFVESQLTIATMQRKGVHKVTVDLARQKQTKVEQANQPCADTPQPEPKQPLSERVAKKRVLIDEAKNLQTRLMQDVKLGHTIDVAPVEQMASGFIDAVADDPEAMACLALIKNKDDYLLEHSIGVAILMNIFAQYCGFGGKELHQMATGSLLHDLGKVMIPEEILNKPGRLTDHEFNIMKSHAAHGQTIMLRQPQISKIVRDVVSMHHEKLDGSGYPLGLKGDKISVHGRMIAICDIYDALTADRVYKKGMPPTKALKILLSMAPDQLDEELVQKFIKCIGVYPPGAMVELSNGRLAIIVSANKKTPVKPVVKLIYHINGQHHLEPTEVDLSRDAKDLKIVRSVDPKAFGLELDNYL</sequence>
<keyword evidence="4" id="KW-1185">Reference proteome</keyword>
<dbReference type="RefSeq" id="WP_095507128.1">
    <property type="nucleotide sequence ID" value="NZ_BSNC01000011.1"/>
</dbReference>
<dbReference type="CDD" id="cd00077">
    <property type="entry name" value="HDc"/>
    <property type="match status" value="1"/>
</dbReference>
<organism evidence="3 4">
    <name type="scientific">Paraferrimonas sedimenticola</name>
    <dbReference type="NCBI Taxonomy" id="375674"/>
    <lineage>
        <taxon>Bacteria</taxon>
        <taxon>Pseudomonadati</taxon>
        <taxon>Pseudomonadota</taxon>
        <taxon>Gammaproteobacteria</taxon>
        <taxon>Alteromonadales</taxon>
        <taxon>Ferrimonadaceae</taxon>
        <taxon>Paraferrimonas</taxon>
    </lineage>
</organism>
<accession>A0AA37RZ11</accession>
<dbReference type="SUPFAM" id="SSF109604">
    <property type="entry name" value="HD-domain/PDEase-like"/>
    <property type="match status" value="1"/>
</dbReference>
<dbReference type="Proteomes" id="UP001161422">
    <property type="component" value="Unassembled WGS sequence"/>
</dbReference>
<dbReference type="Gene3D" id="1.10.3210.10">
    <property type="entry name" value="Hypothetical protein af1432"/>
    <property type="match status" value="1"/>
</dbReference>
<name>A0AA37RZ11_9GAMM</name>
<dbReference type="PROSITE" id="PS51832">
    <property type="entry name" value="HD_GYP"/>
    <property type="match status" value="1"/>
</dbReference>
<dbReference type="InterPro" id="IPR037522">
    <property type="entry name" value="HD_GYP_dom"/>
</dbReference>